<evidence type="ECO:0000313" key="4">
    <source>
        <dbReference type="Proteomes" id="UP000798808"/>
    </source>
</evidence>
<organism evidence="3 4">
    <name type="scientific">Fulvivirga kasyanovii</name>
    <dbReference type="NCBI Taxonomy" id="396812"/>
    <lineage>
        <taxon>Bacteria</taxon>
        <taxon>Pseudomonadati</taxon>
        <taxon>Bacteroidota</taxon>
        <taxon>Cytophagia</taxon>
        <taxon>Cytophagales</taxon>
        <taxon>Fulvivirgaceae</taxon>
        <taxon>Fulvivirga</taxon>
    </lineage>
</organism>
<keyword evidence="4" id="KW-1185">Reference proteome</keyword>
<dbReference type="Gene3D" id="3.40.50.720">
    <property type="entry name" value="NAD(P)-binding Rossmann-like Domain"/>
    <property type="match status" value="2"/>
</dbReference>
<dbReference type="PANTHER" id="PTHR42938:SF9">
    <property type="entry name" value="FORMATE DEHYDROGENASE 1"/>
    <property type="match status" value="1"/>
</dbReference>
<accession>A0ABW9RHM5</accession>
<evidence type="ECO:0000256" key="1">
    <source>
        <dbReference type="ARBA" id="ARBA00023002"/>
    </source>
</evidence>
<evidence type="ECO:0000313" key="3">
    <source>
        <dbReference type="EMBL" id="MTI23558.1"/>
    </source>
</evidence>
<dbReference type="EMBL" id="SMLW01000233">
    <property type="protein sequence ID" value="MTI23558.1"/>
    <property type="molecule type" value="Genomic_DNA"/>
</dbReference>
<name>A0ABW9RHM5_9BACT</name>
<dbReference type="SUPFAM" id="SSF51735">
    <property type="entry name" value="NAD(P)-binding Rossmann-fold domains"/>
    <property type="match status" value="1"/>
</dbReference>
<protein>
    <submittedName>
        <fullName evidence="3">Phosphoglycerate dehydrogenase</fullName>
    </submittedName>
</protein>
<dbReference type="Proteomes" id="UP000798808">
    <property type="component" value="Unassembled WGS sequence"/>
</dbReference>
<dbReference type="InterPro" id="IPR006140">
    <property type="entry name" value="D-isomer_DH_NAD-bd"/>
</dbReference>
<evidence type="ECO:0000259" key="2">
    <source>
        <dbReference type="Pfam" id="PF02826"/>
    </source>
</evidence>
<keyword evidence="1" id="KW-0560">Oxidoreductase</keyword>
<dbReference type="InterPro" id="IPR029753">
    <property type="entry name" value="D-isomer_DH_CS"/>
</dbReference>
<proteinExistence type="predicted"/>
<dbReference type="PANTHER" id="PTHR42938">
    <property type="entry name" value="FORMATE DEHYDROGENASE 1"/>
    <property type="match status" value="1"/>
</dbReference>
<feature type="non-terminal residue" evidence="3">
    <location>
        <position position="270"/>
    </location>
</feature>
<dbReference type="PROSITE" id="PS00670">
    <property type="entry name" value="D_2_HYDROXYACID_DH_2"/>
    <property type="match status" value="1"/>
</dbReference>
<feature type="domain" description="D-isomer specific 2-hydroxyacid dehydrogenase NAD-binding" evidence="2">
    <location>
        <begin position="97"/>
        <end position="253"/>
    </location>
</feature>
<sequence length="270" mass="30368">MYDNIEELLAGAGLEPDYRPTISRDEIIDIIHDYEGLIIRSKTRVDEALVKQAKKLRFVGRAGAGIDNLDEDALNRHNVKILNAPEGNRNALGEHCVGLLLGLLNYIVKSDREVRQGIWDREGNRGYELSGKTVGLVGYGYMGTAFAEKLKGFNCEVLVFDKYKADCNDGYVRQTSMEEIYERADVFSLHVPLTKETRGMVDFNYLNKFRKQIFFINTSRGEIVSLSGLCQGIDSGKVIGAGLDVLENEKINNLTSQEQKVFEYLVNSNK</sequence>
<comment type="caution">
    <text evidence="3">The sequence shown here is derived from an EMBL/GenBank/DDBJ whole genome shotgun (WGS) entry which is preliminary data.</text>
</comment>
<dbReference type="InterPro" id="IPR036291">
    <property type="entry name" value="NAD(P)-bd_dom_sf"/>
</dbReference>
<dbReference type="SUPFAM" id="SSF52283">
    <property type="entry name" value="Formate/glycerate dehydrogenase catalytic domain-like"/>
    <property type="match status" value="1"/>
</dbReference>
<gene>
    <name evidence="3" type="ORF">E1163_01195</name>
</gene>
<reference evidence="3 4" key="1">
    <citation type="submission" date="2019-02" db="EMBL/GenBank/DDBJ databases">
        <authorList>
            <person name="Goldberg S.R."/>
            <person name="Haltli B.A."/>
            <person name="Correa H."/>
            <person name="Russell K.G."/>
        </authorList>
    </citation>
    <scope>NUCLEOTIDE SEQUENCE [LARGE SCALE GENOMIC DNA]</scope>
    <source>
        <strain evidence="3 4">JCM 16186</strain>
    </source>
</reference>
<dbReference type="Pfam" id="PF02826">
    <property type="entry name" value="2-Hacid_dh_C"/>
    <property type="match status" value="1"/>
</dbReference>